<dbReference type="Pfam" id="PF00005">
    <property type="entry name" value="ABC_tran"/>
    <property type="match status" value="1"/>
</dbReference>
<gene>
    <name evidence="10" type="ORF">ACFSJG_07195</name>
</gene>
<dbReference type="SMART" id="SM00382">
    <property type="entry name" value="AAA"/>
    <property type="match status" value="1"/>
</dbReference>
<keyword evidence="6 7" id="KW-0472">Membrane</keyword>
<dbReference type="InterPro" id="IPR003439">
    <property type="entry name" value="ABC_transporter-like_ATP-bd"/>
</dbReference>
<evidence type="ECO:0000259" key="9">
    <source>
        <dbReference type="PROSITE" id="PS50929"/>
    </source>
</evidence>
<evidence type="ECO:0000256" key="2">
    <source>
        <dbReference type="ARBA" id="ARBA00022692"/>
    </source>
</evidence>
<evidence type="ECO:0000256" key="7">
    <source>
        <dbReference type="SAM" id="Phobius"/>
    </source>
</evidence>
<dbReference type="Proteomes" id="UP001597286">
    <property type="component" value="Unassembled WGS sequence"/>
</dbReference>
<reference evidence="11" key="1">
    <citation type="journal article" date="2019" name="Int. J. Syst. Evol. Microbiol.">
        <title>The Global Catalogue of Microorganisms (GCM) 10K type strain sequencing project: providing services to taxonomists for standard genome sequencing and annotation.</title>
        <authorList>
            <consortium name="The Broad Institute Genomics Platform"/>
            <consortium name="The Broad Institute Genome Sequencing Center for Infectious Disease"/>
            <person name="Wu L."/>
            <person name="Ma J."/>
        </authorList>
    </citation>
    <scope>NUCLEOTIDE SEQUENCE [LARGE SCALE GENOMIC DNA]</scope>
    <source>
        <strain evidence="11">DT72</strain>
    </source>
</reference>
<dbReference type="Gene3D" id="1.20.1560.10">
    <property type="entry name" value="ABC transporter type 1, transmembrane domain"/>
    <property type="match status" value="1"/>
</dbReference>
<dbReference type="CDD" id="cd18547">
    <property type="entry name" value="ABC_6TM_Tm288_like"/>
    <property type="match status" value="1"/>
</dbReference>
<dbReference type="PANTHER" id="PTHR43394:SF1">
    <property type="entry name" value="ATP-BINDING CASSETTE SUB-FAMILY B MEMBER 10, MITOCHONDRIAL"/>
    <property type="match status" value="1"/>
</dbReference>
<sequence length="638" mass="69766">MTTPGGATAIPGKKAINFLPSLRRLLRRLRPHRFQVGVVMLLATLSVVFSVASPKIMGHATNIIFDGMIGRQLPEGLTKDQAVEALRAEGQNTFADMVSGMNVVPGSGIDWTALGQVLVLVLVLFLLASGFAWLQAYLLNNIVQGTVRQLRADVEAKLHRLPLRYFDTTQRGEVLSRVTNDIDNVSQTVSQTVNQLLTAVLTVIGILGMMLWISPLLSLIAILTVPASIAVTTFVAKRSQKHFVAQWQSTGLLNAHIEESYTGHDIVQAFGRQDAVRATFDERNGRLYDSGFKAQFISGLIQPAVMFLGNLNYVAIAVVGGMRVASGTMSLGDVQAFIQYSRQFTQPITQVSSMMNLMQSGVASAERVFELLDEDEQAPDPEPAATPMTNRGLVEFQDVSFRYKEDTPLIDDMNLIVRPGQMIAIVGPTGAGKTTLVNLIMRFYEVDAGRILLDGVDISKMTRDDLRSRMGMVLQDTWLFGGTIRDNIAYGRPGATEDEIVAAARVSHVDRFVRTLPKGYDTVIDEEGNNISAGEKQLITIARAFLSDPSILILDEATSSVDTRTEVLVQHATAALRSDRTSFVIAHRLSTVRDADVILVMKDGSIVEQGSHSRLLEMDGAYAELYHSQFAGPAQVQT</sequence>
<evidence type="ECO:0000256" key="4">
    <source>
        <dbReference type="ARBA" id="ARBA00022840"/>
    </source>
</evidence>
<evidence type="ECO:0000256" key="5">
    <source>
        <dbReference type="ARBA" id="ARBA00022989"/>
    </source>
</evidence>
<dbReference type="EMBL" id="JBHUFB010000009">
    <property type="protein sequence ID" value="MFD1811995.1"/>
    <property type="molecule type" value="Genomic_DNA"/>
</dbReference>
<evidence type="ECO:0000256" key="1">
    <source>
        <dbReference type="ARBA" id="ARBA00004651"/>
    </source>
</evidence>
<comment type="subcellular location">
    <subcellularLocation>
        <location evidence="1">Cell membrane</location>
        <topology evidence="1">Multi-pass membrane protein</topology>
    </subcellularLocation>
</comment>
<dbReference type="Gene3D" id="3.40.50.300">
    <property type="entry name" value="P-loop containing nucleotide triphosphate hydrolases"/>
    <property type="match status" value="1"/>
</dbReference>
<evidence type="ECO:0000313" key="11">
    <source>
        <dbReference type="Proteomes" id="UP001597286"/>
    </source>
</evidence>
<dbReference type="SUPFAM" id="SSF90123">
    <property type="entry name" value="ABC transporter transmembrane region"/>
    <property type="match status" value="1"/>
</dbReference>
<dbReference type="InterPro" id="IPR003593">
    <property type="entry name" value="AAA+_ATPase"/>
</dbReference>
<feature type="domain" description="ABC transporter" evidence="8">
    <location>
        <begin position="394"/>
        <end position="628"/>
    </location>
</feature>
<dbReference type="InterPro" id="IPR027417">
    <property type="entry name" value="P-loop_NTPase"/>
</dbReference>
<evidence type="ECO:0000256" key="3">
    <source>
        <dbReference type="ARBA" id="ARBA00022741"/>
    </source>
</evidence>
<comment type="caution">
    <text evidence="10">The sequence shown here is derived from an EMBL/GenBank/DDBJ whole genome shotgun (WGS) entry which is preliminary data.</text>
</comment>
<feature type="transmembrane region" description="Helical" evidence="7">
    <location>
        <begin position="219"/>
        <end position="236"/>
    </location>
</feature>
<feature type="transmembrane region" description="Helical" evidence="7">
    <location>
        <begin position="196"/>
        <end position="213"/>
    </location>
</feature>
<protein>
    <submittedName>
        <fullName evidence="10">ABC transporter ATP-binding protein</fullName>
    </submittedName>
</protein>
<keyword evidence="11" id="KW-1185">Reference proteome</keyword>
<dbReference type="InterPro" id="IPR011527">
    <property type="entry name" value="ABC1_TM_dom"/>
</dbReference>
<dbReference type="InterPro" id="IPR039421">
    <property type="entry name" value="Type_1_exporter"/>
</dbReference>
<dbReference type="Pfam" id="PF00664">
    <property type="entry name" value="ABC_membrane"/>
    <property type="match status" value="1"/>
</dbReference>
<dbReference type="PANTHER" id="PTHR43394">
    <property type="entry name" value="ATP-DEPENDENT PERMEASE MDL1, MITOCHONDRIAL"/>
    <property type="match status" value="1"/>
</dbReference>
<evidence type="ECO:0000313" key="10">
    <source>
        <dbReference type="EMBL" id="MFD1811995.1"/>
    </source>
</evidence>
<evidence type="ECO:0000256" key="6">
    <source>
        <dbReference type="ARBA" id="ARBA00023136"/>
    </source>
</evidence>
<dbReference type="PROSITE" id="PS00211">
    <property type="entry name" value="ABC_TRANSPORTER_1"/>
    <property type="match status" value="1"/>
</dbReference>
<accession>A0ABW4P3H8</accession>
<feature type="transmembrane region" description="Helical" evidence="7">
    <location>
        <begin position="34"/>
        <end position="52"/>
    </location>
</feature>
<keyword evidence="5 7" id="KW-1133">Transmembrane helix</keyword>
<feature type="domain" description="ABC transmembrane type-1" evidence="9">
    <location>
        <begin position="38"/>
        <end position="360"/>
    </location>
</feature>
<dbReference type="InterPro" id="IPR017871">
    <property type="entry name" value="ABC_transporter-like_CS"/>
</dbReference>
<dbReference type="CDD" id="cd03254">
    <property type="entry name" value="ABCC_Glucan_exporter_like"/>
    <property type="match status" value="1"/>
</dbReference>
<dbReference type="PROSITE" id="PS50893">
    <property type="entry name" value="ABC_TRANSPORTER_2"/>
    <property type="match status" value="1"/>
</dbReference>
<dbReference type="PROSITE" id="PS50929">
    <property type="entry name" value="ABC_TM1F"/>
    <property type="match status" value="1"/>
</dbReference>
<evidence type="ECO:0000259" key="8">
    <source>
        <dbReference type="PROSITE" id="PS50893"/>
    </source>
</evidence>
<feature type="transmembrane region" description="Helical" evidence="7">
    <location>
        <begin position="113"/>
        <end position="134"/>
    </location>
</feature>
<dbReference type="InterPro" id="IPR036640">
    <property type="entry name" value="ABC1_TM_sf"/>
</dbReference>
<dbReference type="GO" id="GO:0005524">
    <property type="term" value="F:ATP binding"/>
    <property type="evidence" value="ECO:0007669"/>
    <property type="project" value="UniProtKB-KW"/>
</dbReference>
<organism evidence="10 11">
    <name type="scientific">Rhodococcus gannanensis</name>
    <dbReference type="NCBI Taxonomy" id="1960308"/>
    <lineage>
        <taxon>Bacteria</taxon>
        <taxon>Bacillati</taxon>
        <taxon>Actinomycetota</taxon>
        <taxon>Actinomycetes</taxon>
        <taxon>Mycobacteriales</taxon>
        <taxon>Nocardiaceae</taxon>
        <taxon>Rhodococcus</taxon>
    </lineage>
</organism>
<keyword evidence="2 7" id="KW-0812">Transmembrane</keyword>
<keyword evidence="4 10" id="KW-0067">ATP-binding</keyword>
<name>A0ABW4P3H8_9NOCA</name>
<dbReference type="RefSeq" id="WP_378484525.1">
    <property type="nucleotide sequence ID" value="NZ_JBHUFB010000009.1"/>
</dbReference>
<dbReference type="SUPFAM" id="SSF52540">
    <property type="entry name" value="P-loop containing nucleoside triphosphate hydrolases"/>
    <property type="match status" value="1"/>
</dbReference>
<keyword evidence="3" id="KW-0547">Nucleotide-binding</keyword>
<proteinExistence type="predicted"/>